<dbReference type="EMBL" id="CAMXCT020001868">
    <property type="protein sequence ID" value="CAL1147131.1"/>
    <property type="molecule type" value="Genomic_DNA"/>
</dbReference>
<dbReference type="PANTHER" id="PTHR11183">
    <property type="entry name" value="GLYCOGENIN SUBFAMILY MEMBER"/>
    <property type="match status" value="1"/>
</dbReference>
<reference evidence="1" key="1">
    <citation type="submission" date="2022-10" db="EMBL/GenBank/DDBJ databases">
        <authorList>
            <person name="Chen Y."/>
            <person name="Dougan E. K."/>
            <person name="Chan C."/>
            <person name="Rhodes N."/>
            <person name="Thang M."/>
        </authorList>
    </citation>
    <scope>NUCLEOTIDE SEQUENCE</scope>
</reference>
<gene>
    <name evidence="1" type="ORF">C1SCF055_LOCUS20471</name>
</gene>
<protein>
    <submittedName>
        <fullName evidence="3">Uncharacterized protein R707</fullName>
    </submittedName>
</protein>
<sequence length="435" mass="49015">MDGLLQHRQVLQAGRIIKKAFGDTAASAVRNFLLYWFWSLFAYSAVKRALGFGPVRSETRGLARKRRVVNLGAGEDLLDAPSAKAVLQLTSRLAGSIEKIFLPAHDGQGWCGFCSVCKRPLQVRVADPAASVRNVEVAPHARKRFAFLVCLWGSSKDYVLGALVLGFSIKRTKTKHSLVCLHTDDVPKEHLELLSLFWECRLVQHIEVAAAQRLSTDSRIEESRFFKVFTKLRALEQIDFEKVLVMDIDLLVMSSIDDLFELPAPAALKRGMNRGKWPYKHGDDLDGSTFFGGRNPGNEHSWGQGTGINAGVMLLAPNLADFLTMQEELVEPCHPGHVRGNGPEQDYLSRFFADRPWRHISVENNFQVHHMYNALQPLLEDAERLVVCRNFKTVRVVHFSGDSGVKPWTRCLKKDFGWPDRGQDEEQRVGILFPL</sequence>
<dbReference type="InterPro" id="IPR050587">
    <property type="entry name" value="GNT1/Glycosyltrans_8"/>
</dbReference>
<accession>A0A9P1FZD2</accession>
<dbReference type="AlphaFoldDB" id="A0A9P1FZD2"/>
<dbReference type="SUPFAM" id="SSF53448">
    <property type="entry name" value="Nucleotide-diphospho-sugar transferases"/>
    <property type="match status" value="1"/>
</dbReference>
<dbReference type="Pfam" id="PF01501">
    <property type="entry name" value="Glyco_transf_8"/>
    <property type="match status" value="1"/>
</dbReference>
<dbReference type="GO" id="GO:0016757">
    <property type="term" value="F:glycosyltransferase activity"/>
    <property type="evidence" value="ECO:0007669"/>
    <property type="project" value="InterPro"/>
</dbReference>
<name>A0A9P1FZD2_9DINO</name>
<evidence type="ECO:0000313" key="1">
    <source>
        <dbReference type="EMBL" id="CAI3993756.1"/>
    </source>
</evidence>
<reference evidence="2" key="2">
    <citation type="submission" date="2024-04" db="EMBL/GenBank/DDBJ databases">
        <authorList>
            <person name="Chen Y."/>
            <person name="Shah S."/>
            <person name="Dougan E. K."/>
            <person name="Thang M."/>
            <person name="Chan C."/>
        </authorList>
    </citation>
    <scope>NUCLEOTIDE SEQUENCE [LARGE SCALE GENOMIC DNA]</scope>
</reference>
<evidence type="ECO:0000313" key="4">
    <source>
        <dbReference type="Proteomes" id="UP001152797"/>
    </source>
</evidence>
<dbReference type="Proteomes" id="UP001152797">
    <property type="component" value="Unassembled WGS sequence"/>
</dbReference>
<dbReference type="InterPro" id="IPR002495">
    <property type="entry name" value="Glyco_trans_8"/>
</dbReference>
<dbReference type="EMBL" id="CAMXCT030001868">
    <property type="protein sequence ID" value="CAL4781068.1"/>
    <property type="molecule type" value="Genomic_DNA"/>
</dbReference>
<keyword evidence="4" id="KW-1185">Reference proteome</keyword>
<dbReference type="OrthoDB" id="2014201at2759"/>
<comment type="caution">
    <text evidence="1">The sequence shown here is derived from an EMBL/GenBank/DDBJ whole genome shotgun (WGS) entry which is preliminary data.</text>
</comment>
<evidence type="ECO:0000313" key="2">
    <source>
        <dbReference type="EMBL" id="CAL1147131.1"/>
    </source>
</evidence>
<organism evidence="1">
    <name type="scientific">Cladocopium goreaui</name>
    <dbReference type="NCBI Taxonomy" id="2562237"/>
    <lineage>
        <taxon>Eukaryota</taxon>
        <taxon>Sar</taxon>
        <taxon>Alveolata</taxon>
        <taxon>Dinophyceae</taxon>
        <taxon>Suessiales</taxon>
        <taxon>Symbiodiniaceae</taxon>
        <taxon>Cladocopium</taxon>
    </lineage>
</organism>
<proteinExistence type="predicted"/>
<dbReference type="Gene3D" id="3.90.550.10">
    <property type="entry name" value="Spore Coat Polysaccharide Biosynthesis Protein SpsA, Chain A"/>
    <property type="match status" value="1"/>
</dbReference>
<dbReference type="InterPro" id="IPR029044">
    <property type="entry name" value="Nucleotide-diphossugar_trans"/>
</dbReference>
<evidence type="ECO:0000313" key="3">
    <source>
        <dbReference type="EMBL" id="CAL4781068.1"/>
    </source>
</evidence>
<dbReference type="EMBL" id="CAMXCT010001868">
    <property type="protein sequence ID" value="CAI3993756.1"/>
    <property type="molecule type" value="Genomic_DNA"/>
</dbReference>